<evidence type="ECO:0000256" key="1">
    <source>
        <dbReference type="SAM" id="MobiDB-lite"/>
    </source>
</evidence>
<evidence type="ECO:0000313" key="3">
    <source>
        <dbReference type="Proteomes" id="UP000028730"/>
    </source>
</evidence>
<dbReference type="EMBL" id="ATLK01000002">
    <property type="protein sequence ID" value="KFF30491.1"/>
    <property type="molecule type" value="Genomic_DNA"/>
</dbReference>
<dbReference type="eggNOG" id="ENOG5031JNZ">
    <property type="taxonomic scope" value="Bacteria"/>
</dbReference>
<keyword evidence="3" id="KW-1185">Reference proteome</keyword>
<accession>A0A086BNH7</accession>
<dbReference type="Proteomes" id="UP000028730">
    <property type="component" value="Unassembled WGS sequence"/>
</dbReference>
<evidence type="ECO:0000313" key="2">
    <source>
        <dbReference type="EMBL" id="KFF30491.1"/>
    </source>
</evidence>
<dbReference type="AlphaFoldDB" id="A0A086BNH7"/>
<reference evidence="2 3" key="1">
    <citation type="journal article" date="2014" name="Appl. Environ. Microbiol.">
        <title>Genomic encyclopedia of type strains of the genus Bifidobacterium.</title>
        <authorList>
            <person name="Milani C."/>
            <person name="Lugli G.A."/>
            <person name="Duranti S."/>
            <person name="Turroni F."/>
            <person name="Bottacini F."/>
            <person name="Mangifesta M."/>
            <person name="Sanchez B."/>
            <person name="Viappiani A."/>
            <person name="Mancabelli L."/>
            <person name="Taminiau B."/>
            <person name="Delcenserie V."/>
            <person name="Barrangou R."/>
            <person name="Margolles A."/>
            <person name="van Sinderen D."/>
            <person name="Ventura M."/>
        </authorList>
    </citation>
    <scope>NUCLEOTIDE SEQUENCE [LARGE SCALE GENOMIC DNA]</scope>
    <source>
        <strain evidence="2 3">DSM 19703</strain>
    </source>
</reference>
<protein>
    <submittedName>
        <fullName evidence="2">Uncharacterized protein</fullName>
    </submittedName>
</protein>
<feature type="region of interest" description="Disordered" evidence="1">
    <location>
        <begin position="1"/>
        <end position="91"/>
    </location>
</feature>
<dbReference type="OrthoDB" id="3239634at2"/>
<name>A0A086BNH7_9BIFI</name>
<comment type="caution">
    <text evidence="2">The sequence shown here is derived from an EMBL/GenBank/DDBJ whole genome shotgun (WGS) entry which is preliminary data.</text>
</comment>
<feature type="compositionally biased region" description="Polar residues" evidence="1">
    <location>
        <begin position="62"/>
        <end position="85"/>
    </location>
</feature>
<proteinExistence type="predicted"/>
<sequence length="276" mass="30784">MQTVEPVREAMQTFEAKPQALARTRPPDTRPPASPRQSGRPPRIGSVRRSDDARSRLRNIPIGTQKTPATGQNRGGSTDRPSSATEPLLDARGLPGPMSVRLLDGCGVLRPLDDTWCYLSRYARTLFGRGIIMTNLVPSRSTACSLTAAWVWLGGELPDFIDVLSRSHYRSTVCGRAIRTYDRKVTAKQTRRIGDLAVTSPARTACDVILLARGLESDDVDDWNGRHRDLARETACALMTDFHFKPQDCLDILDENRGWPGAPQARRFFESIRYCF</sequence>
<gene>
    <name evidence="2" type="ORF">BBOMB_1339</name>
</gene>
<dbReference type="RefSeq" id="WP_052377561.1">
    <property type="nucleotide sequence ID" value="NZ_ATLK01000002.1"/>
</dbReference>
<organism evidence="2 3">
    <name type="scientific">Bifidobacterium bombi DSM 19703</name>
    <dbReference type="NCBI Taxonomy" id="1341695"/>
    <lineage>
        <taxon>Bacteria</taxon>
        <taxon>Bacillati</taxon>
        <taxon>Actinomycetota</taxon>
        <taxon>Actinomycetes</taxon>
        <taxon>Bifidobacteriales</taxon>
        <taxon>Bifidobacteriaceae</taxon>
        <taxon>Bifidobacterium</taxon>
    </lineage>
</organism>